<dbReference type="Gene3D" id="3.40.50.720">
    <property type="entry name" value="NAD(P)-binding Rossmann-like Domain"/>
    <property type="match status" value="1"/>
</dbReference>
<dbReference type="HOGENOM" id="CLU_031002_4_0_1"/>
<name>T0MJN6_9MICR</name>
<dbReference type="InterPro" id="IPR036291">
    <property type="entry name" value="NAD(P)-bd_dom_sf"/>
</dbReference>
<dbReference type="GO" id="GO:0005739">
    <property type="term" value="C:mitochondrion"/>
    <property type="evidence" value="ECO:0007669"/>
    <property type="project" value="TreeGrafter"/>
</dbReference>
<dbReference type="Proteomes" id="UP000053780">
    <property type="component" value="Unassembled WGS sequence"/>
</dbReference>
<reference evidence="1 2" key="1">
    <citation type="journal article" date="2013" name="BMC Genomics">
        <title>Genome sequencing and comparative genomics of honey bee microsporidia, Nosema apis reveal novel insights into host-parasite interactions.</title>
        <authorList>
            <person name="Chen Yp."/>
            <person name="Pettis J.S."/>
            <person name="Zhao Y."/>
            <person name="Liu X."/>
            <person name="Tallon L.J."/>
            <person name="Sadzewicz L.D."/>
            <person name="Li R."/>
            <person name="Zheng H."/>
            <person name="Huang S."/>
            <person name="Zhang X."/>
            <person name="Hamilton M.C."/>
            <person name="Pernal S.F."/>
            <person name="Melathopoulos A.P."/>
            <person name="Yan X."/>
            <person name="Evans J.D."/>
        </authorList>
    </citation>
    <scope>NUCLEOTIDE SEQUENCE [LARGE SCALE GENOMIC DNA]</scope>
    <source>
        <strain evidence="1 2">BRL 01</strain>
    </source>
</reference>
<dbReference type="VEuPathDB" id="MicrosporidiaDB:NAPIS_ORF01261"/>
<evidence type="ECO:0000313" key="1">
    <source>
        <dbReference type="EMBL" id="EQB61160.1"/>
    </source>
</evidence>
<sequence length="227" mass="25926">MSKSYDIILYGASSYAAKYIIPNLENSKYRIALSGRNQQKFCYSSLPKIECSVNEIDIITSQTRILINCVGPYYKTAEEIISSCVKNKTHYIDICGEVGFIQNIIDKFDRLALENSIFILPACGFDSFIADIGNEHLKKQFDDEVQIESILTLEDCKVNITTWESLINSFGKKITLGGRKTKEIKFNSEMGTYIAKLRASDYFIVTRTQLLCKKIKCKYSQYLAYIK</sequence>
<dbReference type="OrthoDB" id="10268090at2759"/>
<dbReference type="GO" id="GO:0005886">
    <property type="term" value="C:plasma membrane"/>
    <property type="evidence" value="ECO:0007669"/>
    <property type="project" value="TreeGrafter"/>
</dbReference>
<dbReference type="AlphaFoldDB" id="T0MJN6"/>
<dbReference type="InterPro" id="IPR051276">
    <property type="entry name" value="Saccharopine_DH-like_oxidrdct"/>
</dbReference>
<evidence type="ECO:0000313" key="2">
    <source>
        <dbReference type="Proteomes" id="UP000053780"/>
    </source>
</evidence>
<dbReference type="PANTHER" id="PTHR12286">
    <property type="entry name" value="SACCHAROPINE DEHYDROGENASE-LIKE OXIDOREDUCTASE"/>
    <property type="match status" value="1"/>
</dbReference>
<accession>T0MJN6</accession>
<organism evidence="1 2">
    <name type="scientific">Vairimorpha apis BRL 01</name>
    <dbReference type="NCBI Taxonomy" id="1037528"/>
    <lineage>
        <taxon>Eukaryota</taxon>
        <taxon>Fungi</taxon>
        <taxon>Fungi incertae sedis</taxon>
        <taxon>Microsporidia</taxon>
        <taxon>Nosematidae</taxon>
        <taxon>Vairimorpha</taxon>
    </lineage>
</organism>
<proteinExistence type="predicted"/>
<dbReference type="EMBL" id="KE647168">
    <property type="protein sequence ID" value="EQB61160.1"/>
    <property type="molecule type" value="Genomic_DNA"/>
</dbReference>
<dbReference type="GO" id="GO:0005811">
    <property type="term" value="C:lipid droplet"/>
    <property type="evidence" value="ECO:0007669"/>
    <property type="project" value="TreeGrafter"/>
</dbReference>
<dbReference type="SUPFAM" id="SSF51735">
    <property type="entry name" value="NAD(P)-binding Rossmann-fold domains"/>
    <property type="match status" value="1"/>
</dbReference>
<gene>
    <name evidence="1" type="ORF">NAPIS_ORF01261</name>
</gene>
<keyword evidence="2" id="KW-1185">Reference proteome</keyword>
<dbReference type="GO" id="GO:0009247">
    <property type="term" value="P:glycolipid biosynthetic process"/>
    <property type="evidence" value="ECO:0007669"/>
    <property type="project" value="TreeGrafter"/>
</dbReference>
<dbReference type="PANTHER" id="PTHR12286:SF5">
    <property type="entry name" value="SACCHAROPINE DEHYDROGENASE-LIKE OXIDOREDUCTASE"/>
    <property type="match status" value="1"/>
</dbReference>
<protein>
    <submittedName>
        <fullName evidence="1">Putative saccharopine dehydrogenase</fullName>
    </submittedName>
</protein>